<comment type="caution">
    <text evidence="11">The sequence shown here is derived from an EMBL/GenBank/DDBJ whole genome shotgun (WGS) entry which is preliminary data.</text>
</comment>
<keyword evidence="12" id="KW-1185">Reference proteome</keyword>
<evidence type="ECO:0000256" key="2">
    <source>
        <dbReference type="ARBA" id="ARBA00006048"/>
    </source>
</evidence>
<accession>A0A0V1L9N3</accession>
<dbReference type="PANTHER" id="PTHR13355">
    <property type="entry name" value="GLUCOSAMINE 6-PHOSPHATE N-ACETYLTRANSFERASE"/>
    <property type="match status" value="1"/>
</dbReference>
<evidence type="ECO:0000256" key="4">
    <source>
        <dbReference type="ARBA" id="ARBA00022679"/>
    </source>
</evidence>
<dbReference type="InterPro" id="IPR039143">
    <property type="entry name" value="GNPNAT1-like"/>
</dbReference>
<dbReference type="Gene3D" id="3.40.630.30">
    <property type="match status" value="1"/>
</dbReference>
<gene>
    <name evidence="11" type="ORF">T02_8018</name>
</gene>
<dbReference type="Pfam" id="PF00583">
    <property type="entry name" value="Acetyltransf_1"/>
    <property type="match status" value="1"/>
</dbReference>
<dbReference type="PROSITE" id="PS51186">
    <property type="entry name" value="GNAT"/>
    <property type="match status" value="1"/>
</dbReference>
<dbReference type="SUPFAM" id="SSF55729">
    <property type="entry name" value="Acyl-CoA N-acyltransferases (Nat)"/>
    <property type="match status" value="1"/>
</dbReference>
<dbReference type="FunFam" id="3.40.630.30:FF:000043">
    <property type="entry name" value="Glucosamine 6-phosphate N-acetyltransferase"/>
    <property type="match status" value="1"/>
</dbReference>
<dbReference type="Proteomes" id="UP000054721">
    <property type="component" value="Unassembled WGS sequence"/>
</dbReference>
<evidence type="ECO:0000259" key="10">
    <source>
        <dbReference type="PROSITE" id="PS51186"/>
    </source>
</evidence>
<dbReference type="UniPathway" id="UPA00113">
    <property type="reaction ID" value="UER00529"/>
</dbReference>
<dbReference type="InterPro" id="IPR016181">
    <property type="entry name" value="Acyl_CoA_acyltransferase"/>
</dbReference>
<evidence type="ECO:0000313" key="12">
    <source>
        <dbReference type="Proteomes" id="UP000054721"/>
    </source>
</evidence>
<evidence type="ECO:0000313" key="11">
    <source>
        <dbReference type="EMBL" id="KRZ56276.1"/>
    </source>
</evidence>
<feature type="compositionally biased region" description="Basic and acidic residues" evidence="9">
    <location>
        <begin position="33"/>
        <end position="45"/>
    </location>
</feature>
<protein>
    <recommendedName>
        <fullName evidence="3">glucosamine-phosphate N-acetyltransferase</fullName>
        <ecNumber evidence="3">2.3.1.4</ecNumber>
    </recommendedName>
    <alternativeName>
        <fullName evidence="6">Phosphoglucosamine acetylase</fullName>
    </alternativeName>
    <alternativeName>
        <fullName evidence="7">Phosphoglucosamine transacetylase</fullName>
    </alternativeName>
</protein>
<name>A0A0V1L9N3_9BILA</name>
<dbReference type="STRING" id="6335.A0A0V1L9N3"/>
<dbReference type="GO" id="GO:0006048">
    <property type="term" value="P:UDP-N-acetylglucosamine biosynthetic process"/>
    <property type="evidence" value="ECO:0007669"/>
    <property type="project" value="UniProtKB-UniPathway"/>
</dbReference>
<feature type="region of interest" description="Disordered" evidence="9">
    <location>
        <begin position="1"/>
        <end position="51"/>
    </location>
</feature>
<comment type="catalytic activity">
    <reaction evidence="8">
        <text>D-glucosamine 6-phosphate + acetyl-CoA = N-acetyl-D-glucosamine 6-phosphate + CoA + H(+)</text>
        <dbReference type="Rhea" id="RHEA:10292"/>
        <dbReference type="ChEBI" id="CHEBI:15378"/>
        <dbReference type="ChEBI" id="CHEBI:57287"/>
        <dbReference type="ChEBI" id="CHEBI:57288"/>
        <dbReference type="ChEBI" id="CHEBI:57513"/>
        <dbReference type="ChEBI" id="CHEBI:58725"/>
        <dbReference type="EC" id="2.3.1.4"/>
    </reaction>
</comment>
<dbReference type="OrthoDB" id="10039976at2759"/>
<evidence type="ECO:0000256" key="9">
    <source>
        <dbReference type="SAM" id="MobiDB-lite"/>
    </source>
</evidence>
<keyword evidence="4" id="KW-0808">Transferase</keyword>
<keyword evidence="5" id="KW-0012">Acyltransferase</keyword>
<evidence type="ECO:0000256" key="6">
    <source>
        <dbReference type="ARBA" id="ARBA00030011"/>
    </source>
</evidence>
<dbReference type="EMBL" id="JYDW01000097">
    <property type="protein sequence ID" value="KRZ56276.1"/>
    <property type="molecule type" value="Genomic_DNA"/>
</dbReference>
<dbReference type="CDD" id="cd04301">
    <property type="entry name" value="NAT_SF"/>
    <property type="match status" value="1"/>
</dbReference>
<organism evidence="11 12">
    <name type="scientific">Trichinella nativa</name>
    <dbReference type="NCBI Taxonomy" id="6335"/>
    <lineage>
        <taxon>Eukaryota</taxon>
        <taxon>Metazoa</taxon>
        <taxon>Ecdysozoa</taxon>
        <taxon>Nematoda</taxon>
        <taxon>Enoplea</taxon>
        <taxon>Dorylaimia</taxon>
        <taxon>Trichinellida</taxon>
        <taxon>Trichinellidae</taxon>
        <taxon>Trichinella</taxon>
    </lineage>
</organism>
<dbReference type="PANTHER" id="PTHR13355:SF11">
    <property type="entry name" value="GLUCOSAMINE 6-PHOSPHATE N-ACETYLTRANSFERASE"/>
    <property type="match status" value="1"/>
</dbReference>
<dbReference type="GO" id="GO:0004343">
    <property type="term" value="F:glucosamine 6-phosphate N-acetyltransferase activity"/>
    <property type="evidence" value="ECO:0007669"/>
    <property type="project" value="UniProtKB-EC"/>
</dbReference>
<feature type="domain" description="N-acetyltransferase" evidence="10">
    <location>
        <begin position="368"/>
        <end position="515"/>
    </location>
</feature>
<evidence type="ECO:0000256" key="7">
    <source>
        <dbReference type="ARBA" id="ARBA00030832"/>
    </source>
</evidence>
<comment type="pathway">
    <text evidence="1">Nucleotide-sugar biosynthesis; UDP-N-acetyl-alpha-D-glucosamine biosynthesis; N-acetyl-alpha-D-glucosamine 1-phosphate from alpha-D-glucosamine 6-phosphate (route I): step 1/2.</text>
</comment>
<evidence type="ECO:0000256" key="8">
    <source>
        <dbReference type="ARBA" id="ARBA00048964"/>
    </source>
</evidence>
<dbReference type="InterPro" id="IPR000182">
    <property type="entry name" value="GNAT_dom"/>
</dbReference>
<evidence type="ECO:0000256" key="1">
    <source>
        <dbReference type="ARBA" id="ARBA00004832"/>
    </source>
</evidence>
<dbReference type="EC" id="2.3.1.4" evidence="3"/>
<comment type="similarity">
    <text evidence="2">Belongs to the acetyltransferase family. GNA1 subfamily.</text>
</comment>
<proteinExistence type="inferred from homology"/>
<dbReference type="AlphaFoldDB" id="A0A0V1L9N3"/>
<reference evidence="11 12" key="1">
    <citation type="submission" date="2015-05" db="EMBL/GenBank/DDBJ databases">
        <title>Evolution of Trichinella species and genotypes.</title>
        <authorList>
            <person name="Korhonen P.K."/>
            <person name="Edoardo P."/>
            <person name="Giuseppe L.R."/>
            <person name="Gasser R.B."/>
        </authorList>
    </citation>
    <scope>NUCLEOTIDE SEQUENCE [LARGE SCALE GENOMIC DNA]</scope>
    <source>
        <strain evidence="11">ISS10</strain>
    </source>
</reference>
<sequence>MSELPEQSVGSSEASPETAGPNAETTLLAENKAVMEKKEAQRESCDDGTLSFGMENSETEFPSLALMEIVDGKFFVEEFFNDRGAAAVSEVDSDDFMTPSEVRSMAMKRIGDLTSSECDSDDSVTSDKWISSYLVSASTISLTRSICLSMTYDSMTDSTTGKSFMEKFEKDYPGGKSPFSFSASYSSDIFECTDERCQLESFPSWSETFEEGEESTALEMTEKDCTSEEQQQTESSSEAVSLELMDGECSGSERHIFDSSTNVDVSKKNFHDNNRSNENSFHLDGTPGISAVSALLLCNKFSVDLLNCGEMQNFEVNNNGHITVHQTKDEDVLGENLFDCSLLDLVDLRKANCSFTQVASVHRPADNLCVRPLQRTDFEKGFLQLLSRLTHVGSVSKGEFCRQFVEMRNCQGTYYVVVIEDLSKSIIVGTCMLVIERKFIHTCGSRARLEDLVVDTAYRGRQLGKLLIEVTRQLAWNLGCYKVSLECKDELISYYEQFGFSKEIGNGNFLVQRQY</sequence>
<evidence type="ECO:0000256" key="5">
    <source>
        <dbReference type="ARBA" id="ARBA00023315"/>
    </source>
</evidence>
<evidence type="ECO:0000256" key="3">
    <source>
        <dbReference type="ARBA" id="ARBA00012703"/>
    </source>
</evidence>